<evidence type="ECO:0000256" key="1">
    <source>
        <dbReference type="SAM" id="MobiDB-lite"/>
    </source>
</evidence>
<feature type="signal peptide" evidence="2">
    <location>
        <begin position="1"/>
        <end position="18"/>
    </location>
</feature>
<feature type="compositionally biased region" description="Basic and acidic residues" evidence="1">
    <location>
        <begin position="38"/>
        <end position="47"/>
    </location>
</feature>
<protein>
    <recommendedName>
        <fullName evidence="5">T9SS type A sorting domain-containing protein</fullName>
    </recommendedName>
</protein>
<reference evidence="3" key="1">
    <citation type="submission" date="2019-03" db="EMBL/GenBank/DDBJ databases">
        <title>Lake Tanganyika Metagenome-Assembled Genomes (MAGs).</title>
        <authorList>
            <person name="Tran P."/>
        </authorList>
    </citation>
    <scope>NUCLEOTIDE SEQUENCE</scope>
    <source>
        <strain evidence="3">K_DeepCast_150m_m2_040</strain>
    </source>
</reference>
<keyword evidence="2" id="KW-0732">Signal</keyword>
<gene>
    <name evidence="3" type="ORF">FJY68_11945</name>
</gene>
<dbReference type="EMBL" id="VGIR01000098">
    <property type="protein sequence ID" value="MBM3332538.1"/>
    <property type="molecule type" value="Genomic_DNA"/>
</dbReference>
<evidence type="ECO:0008006" key="5">
    <source>
        <dbReference type="Google" id="ProtNLM"/>
    </source>
</evidence>
<evidence type="ECO:0000313" key="4">
    <source>
        <dbReference type="Proteomes" id="UP000779900"/>
    </source>
</evidence>
<dbReference type="Proteomes" id="UP000779900">
    <property type="component" value="Unassembled WGS sequence"/>
</dbReference>
<evidence type="ECO:0000256" key="2">
    <source>
        <dbReference type="SAM" id="SignalP"/>
    </source>
</evidence>
<proteinExistence type="predicted"/>
<sequence length="590" mass="64233">MYRTVLAAVLALAASVVALEFPDTPGAISSGPRVASQPDRDQVRPETHGTPTTAYAMLEQMSPTERSNACISIEFESSDAELLALGREVERLWNGGRCDEALAQLANLEACVGPVAVGNLWRTPVPTLQPDLWETDVRIGNRDTLMELAFDQQLSSGNLFVVLRHGTKSAWYLNMSTDGGANWSETYVWGGYGVVPSVDAAVLANNVYVVYSDSADNATQVRLRRFDCASGSIDSFSNSEEWVTACTLAAGDSVRELSLVSNQHGYNNRLYITTLVSDGSVLFSWDDTSAVSWLKVPTGITAGADFGLDATENQGFDSTFLFFSYYDTNDTLRIYGKTGGSLTRRYSLYVGGFSAYKTSISAYKDTVICAFNDGTSSPYQVLYRINYSGSPSWGFGTLSEPDTTAESPGVTARGGGGLAVVFRHYTPTRELRFRQRVNYGPGPWTDPISIADADPYWNRPGIEYLGSGVFGVAYLRRTSPVVRGAFFDRSDWPTGLAEQRRIIVSENILSVTPNPLSGRGRLNYTLDRPADLRVQVCDRAGRVVRTLYAGGRPAGRQSFGFDATGLVPGVYFIRADADGMARTVPVTVVR</sequence>
<organism evidence="3 4">
    <name type="scientific">candidate division WOR-3 bacterium</name>
    <dbReference type="NCBI Taxonomy" id="2052148"/>
    <lineage>
        <taxon>Bacteria</taxon>
        <taxon>Bacteria division WOR-3</taxon>
    </lineage>
</organism>
<dbReference type="AlphaFoldDB" id="A0A937XFM5"/>
<dbReference type="Gene3D" id="2.60.40.4070">
    <property type="match status" value="1"/>
</dbReference>
<name>A0A937XFM5_UNCW3</name>
<feature type="region of interest" description="Disordered" evidence="1">
    <location>
        <begin position="27"/>
        <end position="49"/>
    </location>
</feature>
<evidence type="ECO:0000313" key="3">
    <source>
        <dbReference type="EMBL" id="MBM3332538.1"/>
    </source>
</evidence>
<accession>A0A937XFM5</accession>
<comment type="caution">
    <text evidence="3">The sequence shown here is derived from an EMBL/GenBank/DDBJ whole genome shotgun (WGS) entry which is preliminary data.</text>
</comment>
<feature type="chain" id="PRO_5036865055" description="T9SS type A sorting domain-containing protein" evidence="2">
    <location>
        <begin position="19"/>
        <end position="590"/>
    </location>
</feature>